<accession>A0A813H3G9</accession>
<gene>
    <name evidence="2" type="ORF">PGLA1383_LOCUS48164</name>
</gene>
<organism evidence="2 3">
    <name type="scientific">Polarella glacialis</name>
    <name type="common">Dinoflagellate</name>
    <dbReference type="NCBI Taxonomy" id="89957"/>
    <lineage>
        <taxon>Eukaryota</taxon>
        <taxon>Sar</taxon>
        <taxon>Alveolata</taxon>
        <taxon>Dinophyceae</taxon>
        <taxon>Suessiales</taxon>
        <taxon>Suessiaceae</taxon>
        <taxon>Polarella</taxon>
    </lineage>
</organism>
<evidence type="ECO:0000313" key="2">
    <source>
        <dbReference type="EMBL" id="CAE8632181.1"/>
    </source>
</evidence>
<keyword evidence="1" id="KW-0812">Transmembrane</keyword>
<name>A0A813H3G9_POLGL</name>
<comment type="caution">
    <text evidence="2">The sequence shown here is derived from an EMBL/GenBank/DDBJ whole genome shotgun (WGS) entry which is preliminary data.</text>
</comment>
<feature type="transmembrane region" description="Helical" evidence="1">
    <location>
        <begin position="102"/>
        <end position="120"/>
    </location>
</feature>
<evidence type="ECO:0000313" key="3">
    <source>
        <dbReference type="Proteomes" id="UP000654075"/>
    </source>
</evidence>
<keyword evidence="3" id="KW-1185">Reference proteome</keyword>
<dbReference type="EMBL" id="CAJNNV010030334">
    <property type="protein sequence ID" value="CAE8632181.1"/>
    <property type="molecule type" value="Genomic_DNA"/>
</dbReference>
<evidence type="ECO:0000256" key="1">
    <source>
        <dbReference type="SAM" id="Phobius"/>
    </source>
</evidence>
<protein>
    <submittedName>
        <fullName evidence="2">Uncharacterized protein</fullName>
    </submittedName>
</protein>
<dbReference type="AlphaFoldDB" id="A0A813H3G9"/>
<keyword evidence="1" id="KW-1133">Transmembrane helix</keyword>
<reference evidence="2" key="1">
    <citation type="submission" date="2021-02" db="EMBL/GenBank/DDBJ databases">
        <authorList>
            <person name="Dougan E. K."/>
            <person name="Rhodes N."/>
            <person name="Thang M."/>
            <person name="Chan C."/>
        </authorList>
    </citation>
    <scope>NUCLEOTIDE SEQUENCE</scope>
</reference>
<proteinExistence type="predicted"/>
<sequence length="134" mass="14347">MALPMRRQPSHRRGLLAVASVSLLLLGLCMRWHHQASSTFVAAPPSATPATSSLQVDSAERQDSLWPKAAPSAAAFAATLLSPLAASANSRDKVWPDGPGDWAILIIAVLLCVFTLWFTVAKPMDKSMRPGPDM</sequence>
<dbReference type="Proteomes" id="UP000654075">
    <property type="component" value="Unassembled WGS sequence"/>
</dbReference>
<keyword evidence="1" id="KW-0472">Membrane</keyword>